<dbReference type="AlphaFoldDB" id="S7Q0I7"/>
<reference evidence="2 3" key="1">
    <citation type="journal article" date="2012" name="Science">
        <title>The Paleozoic origin of enzymatic lignin decomposition reconstructed from 31 fungal genomes.</title>
        <authorList>
            <person name="Floudas D."/>
            <person name="Binder M."/>
            <person name="Riley R."/>
            <person name="Barry K."/>
            <person name="Blanchette R.A."/>
            <person name="Henrissat B."/>
            <person name="Martinez A.T."/>
            <person name="Otillar R."/>
            <person name="Spatafora J.W."/>
            <person name="Yadav J.S."/>
            <person name="Aerts A."/>
            <person name="Benoit I."/>
            <person name="Boyd A."/>
            <person name="Carlson A."/>
            <person name="Copeland A."/>
            <person name="Coutinho P.M."/>
            <person name="de Vries R.P."/>
            <person name="Ferreira P."/>
            <person name="Findley K."/>
            <person name="Foster B."/>
            <person name="Gaskell J."/>
            <person name="Glotzer D."/>
            <person name="Gorecki P."/>
            <person name="Heitman J."/>
            <person name="Hesse C."/>
            <person name="Hori C."/>
            <person name="Igarashi K."/>
            <person name="Jurgens J.A."/>
            <person name="Kallen N."/>
            <person name="Kersten P."/>
            <person name="Kohler A."/>
            <person name="Kuees U."/>
            <person name="Kumar T.K.A."/>
            <person name="Kuo A."/>
            <person name="LaButti K."/>
            <person name="Larrondo L.F."/>
            <person name="Lindquist E."/>
            <person name="Ling A."/>
            <person name="Lombard V."/>
            <person name="Lucas S."/>
            <person name="Lundell T."/>
            <person name="Martin R."/>
            <person name="McLaughlin D.J."/>
            <person name="Morgenstern I."/>
            <person name="Morin E."/>
            <person name="Murat C."/>
            <person name="Nagy L.G."/>
            <person name="Nolan M."/>
            <person name="Ohm R.A."/>
            <person name="Patyshakuliyeva A."/>
            <person name="Rokas A."/>
            <person name="Ruiz-Duenas F.J."/>
            <person name="Sabat G."/>
            <person name="Salamov A."/>
            <person name="Samejima M."/>
            <person name="Schmutz J."/>
            <person name="Slot J.C."/>
            <person name="St John F."/>
            <person name="Stenlid J."/>
            <person name="Sun H."/>
            <person name="Sun S."/>
            <person name="Syed K."/>
            <person name="Tsang A."/>
            <person name="Wiebenga A."/>
            <person name="Young D."/>
            <person name="Pisabarro A."/>
            <person name="Eastwood D.C."/>
            <person name="Martin F."/>
            <person name="Cullen D."/>
            <person name="Grigoriev I.V."/>
            <person name="Hibbett D.S."/>
        </authorList>
    </citation>
    <scope>NUCLEOTIDE SEQUENCE [LARGE SCALE GENOMIC DNA]</scope>
    <source>
        <strain evidence="2 3">ATCC 11539</strain>
    </source>
</reference>
<dbReference type="HOGENOM" id="CLU_133379_0_0_1"/>
<feature type="compositionally biased region" description="Polar residues" evidence="1">
    <location>
        <begin position="27"/>
        <end position="39"/>
    </location>
</feature>
<dbReference type="RefSeq" id="XP_007867780.1">
    <property type="nucleotide sequence ID" value="XM_007869589.1"/>
</dbReference>
<accession>S7Q0I7</accession>
<feature type="region of interest" description="Disordered" evidence="1">
    <location>
        <begin position="1"/>
        <end position="39"/>
    </location>
</feature>
<organism evidence="2 3">
    <name type="scientific">Gloeophyllum trabeum (strain ATCC 11539 / FP-39264 / Madison 617)</name>
    <name type="common">Brown rot fungus</name>
    <dbReference type="NCBI Taxonomy" id="670483"/>
    <lineage>
        <taxon>Eukaryota</taxon>
        <taxon>Fungi</taxon>
        <taxon>Dikarya</taxon>
        <taxon>Basidiomycota</taxon>
        <taxon>Agaricomycotina</taxon>
        <taxon>Agaricomycetes</taxon>
        <taxon>Gloeophyllales</taxon>
        <taxon>Gloeophyllaceae</taxon>
        <taxon>Gloeophyllum</taxon>
    </lineage>
</organism>
<evidence type="ECO:0000313" key="3">
    <source>
        <dbReference type="Proteomes" id="UP000030669"/>
    </source>
</evidence>
<dbReference type="GeneID" id="19304312"/>
<name>S7Q0I7_GLOTA</name>
<dbReference type="OrthoDB" id="3264031at2759"/>
<dbReference type="Proteomes" id="UP000030669">
    <property type="component" value="Unassembled WGS sequence"/>
</dbReference>
<dbReference type="KEGG" id="gtr:GLOTRDRAFT_139681"/>
<keyword evidence="3" id="KW-1185">Reference proteome</keyword>
<protein>
    <submittedName>
        <fullName evidence="2">Uncharacterized protein</fullName>
    </submittedName>
</protein>
<proteinExistence type="predicted"/>
<sequence length="171" mass="18742">MSEPPTQSHDAPCHLFSSEPQAAPEVGSSSSTIDSATRTPQPVKTVARWIVAGLVITFEEGLAWANRLRAARGDEPLQDIRGDHWSVLMELDQRVQELHGYGAMYWGRGTGDPLKRSQMIIMTRYDAGQVPLVNGKATLTPEQAKSGPIESMAAETLKEQERECDPTLLSV</sequence>
<dbReference type="EMBL" id="KB469305">
    <property type="protein sequence ID" value="EPQ53436.1"/>
    <property type="molecule type" value="Genomic_DNA"/>
</dbReference>
<evidence type="ECO:0000256" key="1">
    <source>
        <dbReference type="SAM" id="MobiDB-lite"/>
    </source>
</evidence>
<evidence type="ECO:0000313" key="2">
    <source>
        <dbReference type="EMBL" id="EPQ53436.1"/>
    </source>
</evidence>
<gene>
    <name evidence="2" type="ORF">GLOTRDRAFT_139681</name>
</gene>